<evidence type="ECO:0000256" key="1">
    <source>
        <dbReference type="SAM" id="Phobius"/>
    </source>
</evidence>
<keyword evidence="3" id="KW-1185">Reference proteome</keyword>
<reference evidence="2" key="1">
    <citation type="submission" date="2020-11" db="EMBL/GenBank/DDBJ databases">
        <title>Isolation and identification of active actinomycetes.</title>
        <authorList>
            <person name="Yu B."/>
        </authorList>
    </citation>
    <scope>NUCLEOTIDE SEQUENCE</scope>
    <source>
        <strain evidence="2">NEAU-YB345</strain>
    </source>
</reference>
<dbReference type="EMBL" id="JADPRT010000021">
    <property type="protein sequence ID" value="MBF9073245.1"/>
    <property type="molecule type" value="Genomic_DNA"/>
</dbReference>
<keyword evidence="1" id="KW-1133">Transmembrane helix</keyword>
<accession>A0A931BGY1</accession>
<organism evidence="2 3">
    <name type="scientific">Streptacidiphilus fuscans</name>
    <dbReference type="NCBI Taxonomy" id="2789292"/>
    <lineage>
        <taxon>Bacteria</taxon>
        <taxon>Bacillati</taxon>
        <taxon>Actinomycetota</taxon>
        <taxon>Actinomycetes</taxon>
        <taxon>Kitasatosporales</taxon>
        <taxon>Streptomycetaceae</taxon>
        <taxon>Streptacidiphilus</taxon>
    </lineage>
</organism>
<dbReference type="AlphaFoldDB" id="A0A931BGY1"/>
<proteinExistence type="predicted"/>
<sequence length="220" mass="22995">MAGGVFLLALLLFLSIDAMLHGSGRAPITAAAVLVAAAPLVTAFTLWPQVRSGEKRLLVRNPFRTIDAPWGTVESLTAALSVELRAGGRKFIVWALPVSMRQRKRANKQAMIAAGDRSVGGGAGRGGREGGRLGFGLMGGADRRGGGGFGRPDDTGPTQAWADKTVIELNERAEMFRAERGAVDEGAAAVTDQVKVTWTWPIIAPLAAGIIALIVILATG</sequence>
<keyword evidence="1" id="KW-0812">Transmembrane</keyword>
<name>A0A931BGY1_9ACTN</name>
<gene>
    <name evidence="2" type="ORF">I2501_35060</name>
</gene>
<protein>
    <submittedName>
        <fullName evidence="2">PH domain-containing protein</fullName>
    </submittedName>
</protein>
<keyword evidence="1" id="KW-0472">Membrane</keyword>
<evidence type="ECO:0000313" key="2">
    <source>
        <dbReference type="EMBL" id="MBF9073245.1"/>
    </source>
</evidence>
<evidence type="ECO:0000313" key="3">
    <source>
        <dbReference type="Proteomes" id="UP000657385"/>
    </source>
</evidence>
<dbReference type="Proteomes" id="UP000657385">
    <property type="component" value="Unassembled WGS sequence"/>
</dbReference>
<feature type="transmembrane region" description="Helical" evidence="1">
    <location>
        <begin position="198"/>
        <end position="218"/>
    </location>
</feature>
<comment type="caution">
    <text evidence="2">The sequence shown here is derived from an EMBL/GenBank/DDBJ whole genome shotgun (WGS) entry which is preliminary data.</text>
</comment>
<feature type="transmembrane region" description="Helical" evidence="1">
    <location>
        <begin position="28"/>
        <end position="47"/>
    </location>
</feature>